<dbReference type="EMBL" id="KL367515">
    <property type="protein sequence ID" value="KFD67347.1"/>
    <property type="molecule type" value="Genomic_DNA"/>
</dbReference>
<accession>A0A085ND01</accession>
<protein>
    <submittedName>
        <fullName evidence="1">Uncharacterized protein</fullName>
    </submittedName>
</protein>
<dbReference type="Proteomes" id="UP000030758">
    <property type="component" value="Unassembled WGS sequence"/>
</dbReference>
<dbReference type="AlphaFoldDB" id="A0A085ND01"/>
<gene>
    <name evidence="1" type="ORF">M514_20383</name>
</gene>
<evidence type="ECO:0000313" key="1">
    <source>
        <dbReference type="EMBL" id="KFD67347.1"/>
    </source>
</evidence>
<sequence>MKPSRLNGHFTSGHPDKRCKELAYFHSLLEKVSNCQTLPSVMASEAQLERDALLASNRLPLMIAKSVKVSKTVLHQPARTIVSKISLSRRIVQIRMDAMAKD</sequence>
<organism evidence="1">
    <name type="scientific">Trichuris suis</name>
    <name type="common">pig whipworm</name>
    <dbReference type="NCBI Taxonomy" id="68888"/>
    <lineage>
        <taxon>Eukaryota</taxon>
        <taxon>Metazoa</taxon>
        <taxon>Ecdysozoa</taxon>
        <taxon>Nematoda</taxon>
        <taxon>Enoplea</taxon>
        <taxon>Dorylaimia</taxon>
        <taxon>Trichinellida</taxon>
        <taxon>Trichuridae</taxon>
        <taxon>Trichuris</taxon>
    </lineage>
</organism>
<proteinExistence type="predicted"/>
<reference evidence="1" key="1">
    <citation type="journal article" date="2014" name="Nat. Genet.">
        <title>Genome and transcriptome of the porcine whipworm Trichuris suis.</title>
        <authorList>
            <person name="Jex A.R."/>
            <person name="Nejsum P."/>
            <person name="Schwarz E.M."/>
            <person name="Hu L."/>
            <person name="Young N.D."/>
            <person name="Hall R.S."/>
            <person name="Korhonen P.K."/>
            <person name="Liao S."/>
            <person name="Thamsborg S."/>
            <person name="Xia J."/>
            <person name="Xu P."/>
            <person name="Wang S."/>
            <person name="Scheerlinck J.P."/>
            <person name="Hofmann A."/>
            <person name="Sternberg P.W."/>
            <person name="Wang J."/>
            <person name="Gasser R.B."/>
        </authorList>
    </citation>
    <scope>NUCLEOTIDE SEQUENCE [LARGE SCALE GENOMIC DNA]</scope>
    <source>
        <strain evidence="1">DCEP-RM93F</strain>
    </source>
</reference>
<name>A0A085ND01_9BILA</name>